<sequence length="69" mass="7864">MPITFVRAFILKYLPHRDRKSFSLWGLVSQFSSLSLRLSCCEEAARLLASLFTPESLDAEFSETRHSGI</sequence>
<dbReference type="Proteomes" id="UP000327468">
    <property type="component" value="Chromosome 6"/>
</dbReference>
<dbReference type="EMBL" id="VFJC01000007">
    <property type="protein sequence ID" value="KAB5575073.1"/>
    <property type="molecule type" value="Genomic_DNA"/>
</dbReference>
<gene>
    <name evidence="1" type="ORF">PHYPO_G00216630</name>
</gene>
<organism evidence="1 2">
    <name type="scientific">Pangasianodon hypophthalmus</name>
    <name type="common">Striped catfish</name>
    <name type="synonym">Helicophagus hypophthalmus</name>
    <dbReference type="NCBI Taxonomy" id="310915"/>
    <lineage>
        <taxon>Eukaryota</taxon>
        <taxon>Metazoa</taxon>
        <taxon>Chordata</taxon>
        <taxon>Craniata</taxon>
        <taxon>Vertebrata</taxon>
        <taxon>Euteleostomi</taxon>
        <taxon>Actinopterygii</taxon>
        <taxon>Neopterygii</taxon>
        <taxon>Teleostei</taxon>
        <taxon>Ostariophysi</taxon>
        <taxon>Siluriformes</taxon>
        <taxon>Pangasiidae</taxon>
        <taxon>Pangasianodon</taxon>
    </lineage>
</organism>
<keyword evidence="2" id="KW-1185">Reference proteome</keyword>
<name>A0A5N5P7M8_PANHP</name>
<accession>A0A5N5P7M8</accession>
<proteinExistence type="predicted"/>
<evidence type="ECO:0000313" key="2">
    <source>
        <dbReference type="Proteomes" id="UP000327468"/>
    </source>
</evidence>
<dbReference type="AlphaFoldDB" id="A0A5N5P7M8"/>
<protein>
    <submittedName>
        <fullName evidence="1">Uncharacterized protein</fullName>
    </submittedName>
</protein>
<comment type="caution">
    <text evidence="1">The sequence shown here is derived from an EMBL/GenBank/DDBJ whole genome shotgun (WGS) entry which is preliminary data.</text>
</comment>
<evidence type="ECO:0000313" key="1">
    <source>
        <dbReference type="EMBL" id="KAB5575073.1"/>
    </source>
</evidence>
<reference evidence="1 2" key="1">
    <citation type="submission" date="2019-06" db="EMBL/GenBank/DDBJ databases">
        <title>A chromosome-scale genome assembly of the striped catfish, Pangasianodon hypophthalmus.</title>
        <authorList>
            <person name="Wen M."/>
            <person name="Zahm M."/>
            <person name="Roques C."/>
            <person name="Cabau C."/>
            <person name="Klopp C."/>
            <person name="Donnadieu C."/>
            <person name="Jouanno E."/>
            <person name="Avarre J.-C."/>
            <person name="Campet M."/>
            <person name="Ha T.T.T."/>
            <person name="Dugue R."/>
            <person name="Lampietro C."/>
            <person name="Louis A."/>
            <person name="Herpin A."/>
            <person name="Echchiki A."/>
            <person name="Berthelot C."/>
            <person name="Parey E."/>
            <person name="Roest-Crollius H."/>
            <person name="Braasch I."/>
            <person name="Postlethwait J."/>
            <person name="Bobe J."/>
            <person name="Montfort J."/>
            <person name="Bouchez O."/>
            <person name="Begum T."/>
            <person name="Schartl M."/>
            <person name="Guiguen Y."/>
        </authorList>
    </citation>
    <scope>NUCLEOTIDE SEQUENCE [LARGE SCALE GENOMIC DNA]</scope>
    <source>
        <strain evidence="1 2">Indonesia</strain>
        <tissue evidence="1">Blood</tissue>
    </source>
</reference>